<feature type="region of interest" description="Disordered" evidence="2">
    <location>
        <begin position="412"/>
        <end position="431"/>
    </location>
</feature>
<dbReference type="SMART" id="SM00451">
    <property type="entry name" value="ZnF_U1"/>
    <property type="match status" value="4"/>
</dbReference>
<dbReference type="RefSeq" id="XP_011205300.1">
    <property type="nucleotide sequence ID" value="XM_011206998.3"/>
</dbReference>
<protein>
    <submittedName>
        <fullName evidence="4 6">protein suppressor of variegation 3-7</fullName>
    </submittedName>
</protein>
<feature type="compositionally biased region" description="Low complexity" evidence="2">
    <location>
        <begin position="895"/>
        <end position="910"/>
    </location>
</feature>
<dbReference type="OrthoDB" id="10262320at2759"/>
<dbReference type="GeneID" id="105227581"/>
<dbReference type="SUPFAM" id="SSF57667">
    <property type="entry name" value="beta-beta-alpha zinc fingers"/>
    <property type="match status" value="1"/>
</dbReference>
<feature type="compositionally biased region" description="Polar residues" evidence="2">
    <location>
        <begin position="412"/>
        <end position="423"/>
    </location>
</feature>
<dbReference type="OMA" id="DTSPQQC"/>
<evidence type="ECO:0000256" key="1">
    <source>
        <dbReference type="PROSITE-ProRule" id="PRU00371"/>
    </source>
</evidence>
<proteinExistence type="predicted"/>
<keyword evidence="5" id="KW-1185">Reference proteome</keyword>
<organism evidence="4">
    <name type="scientific">Bactrocera dorsalis</name>
    <name type="common">Oriental fruit fly</name>
    <name type="synonym">Dacus dorsalis</name>
    <dbReference type="NCBI Taxonomy" id="27457"/>
    <lineage>
        <taxon>Eukaryota</taxon>
        <taxon>Metazoa</taxon>
        <taxon>Ecdysozoa</taxon>
        <taxon>Arthropoda</taxon>
        <taxon>Hexapoda</taxon>
        <taxon>Insecta</taxon>
        <taxon>Pterygota</taxon>
        <taxon>Neoptera</taxon>
        <taxon>Endopterygota</taxon>
        <taxon>Diptera</taxon>
        <taxon>Brachycera</taxon>
        <taxon>Muscomorpha</taxon>
        <taxon>Tephritoidea</taxon>
        <taxon>Tephritidae</taxon>
        <taxon>Bactrocera</taxon>
        <taxon>Bactrocera</taxon>
    </lineage>
</organism>
<feature type="domain" description="BESS" evidence="3">
    <location>
        <begin position="852"/>
        <end position="891"/>
    </location>
</feature>
<dbReference type="Pfam" id="PF02944">
    <property type="entry name" value="BESS"/>
    <property type="match status" value="1"/>
</dbReference>
<dbReference type="InterPro" id="IPR003604">
    <property type="entry name" value="Matrin/U1-like-C_Znf_C2H2"/>
</dbReference>
<gene>
    <name evidence="4" type="primary">SUV37</name>
    <name evidence="6" type="synonym">LOC105227581</name>
</gene>
<dbReference type="GO" id="GO:0003677">
    <property type="term" value="F:DNA binding"/>
    <property type="evidence" value="ECO:0007669"/>
    <property type="project" value="InterPro"/>
</dbReference>
<accession>A0A034V9H8</accession>
<sequence length="952" mass="110291">MEFVCLRNISIKDEPVDYIDNIESSEVMIEPEERTIVDVDPMNLLEAIAERCSEDDQEVNVTSNGDDVGLSDKWKNWIRTYPWLLRRTEGKRLGFCLYCGKDMNVEGACSLQRHDGAMIHKERQHNYEQFLHSCKEAFNEDGLSAIKNEVDDFNAQRISTELIRKRLERSKDLNDFNWTNWQKAHCWLVRQNHADECGTKGYCKYCNCVFDVEFSLNRQRHENSIKHKLNEKMFHSQTVNGENAINLGEICGNGFEAAGYVEIDENNIRMDNRAKNKVLKGRLFDKVPNSSKQRCCRICKVIMDKHSCRKHLKTKLHKKNMHAFAYSARKDKINKGNVNDNTPIDWSKYTKFHKWICADPDDPKYAYCSYCEKRFMYGLSTVKKNLHEKSQSHCEAMKRKLINGTLNNELENQDETGQLNEGDSVNFDADESDRSTVDNVLKRKRAMYTDEWFELNPCYQRNQEDEDYIYCKCCKVQLLIKNLNLGKHERAERHRFSKSAYIQNTKREKLDSSLEESRESVVNLPWMRRTKNGQTYCKYCRVVISNQYKPALHEKTERHKFATQKFLARRNMMLAEGDIMKTEKHQFNAPHDEGGVSEEEVKPVMDAGGNPQNWHKQYVWLIFSETESREHYGYCNYCKQSVFVPTNKFASKHECTAMHIRAHLTRQNETGASQNSKTEDTPTQSNAIGKFKLYKWLLADPEGNRSFGYCKYCKTRVMTEGLLALAHHNSRSHRKATNSYLQNPDTEIAEENNQMHILDDRIQQTMENINPDESGSETSLATRLTNAHTEMLSLIREMRGNKTRQNMTILSGPLSAAASLSPSDADICYSRVSEQRNGKLEFNVLSQAKRERNTYDLFFESMNETVKRLPSDLAAESRIKIMQIVYDLEMRALQRTPQTTQSPNTTPLSSRSTLAMRERSASVTKPNSDSIIPDNNEQSTNETNQSVTSDAP</sequence>
<feature type="compositionally biased region" description="Polar residues" evidence="2">
    <location>
        <begin position="921"/>
        <end position="952"/>
    </location>
</feature>
<dbReference type="AlphaFoldDB" id="A0A034V9H8"/>
<dbReference type="PROSITE" id="PS51031">
    <property type="entry name" value="BESS"/>
    <property type="match status" value="1"/>
</dbReference>
<dbReference type="InterPro" id="IPR036236">
    <property type="entry name" value="Znf_C2H2_sf"/>
</dbReference>
<evidence type="ECO:0000313" key="5">
    <source>
        <dbReference type="Proteomes" id="UP001652620"/>
    </source>
</evidence>
<feature type="region of interest" description="Disordered" evidence="2">
    <location>
        <begin position="895"/>
        <end position="952"/>
    </location>
</feature>
<keyword evidence="1" id="KW-0539">Nucleus</keyword>
<dbReference type="GO" id="GO:0008270">
    <property type="term" value="F:zinc ion binding"/>
    <property type="evidence" value="ECO:0007669"/>
    <property type="project" value="InterPro"/>
</dbReference>
<dbReference type="InterPro" id="IPR004210">
    <property type="entry name" value="BESS_motif"/>
</dbReference>
<comment type="subcellular location">
    <subcellularLocation>
        <location evidence="1">Nucleus</location>
    </subcellularLocation>
</comment>
<evidence type="ECO:0000256" key="2">
    <source>
        <dbReference type="SAM" id="MobiDB-lite"/>
    </source>
</evidence>
<evidence type="ECO:0000313" key="4">
    <source>
        <dbReference type="EMBL" id="JAC39971.1"/>
    </source>
</evidence>
<name>A0A034V9H8_BACDO</name>
<reference evidence="6" key="2">
    <citation type="submission" date="2025-04" db="UniProtKB">
        <authorList>
            <consortium name="RefSeq"/>
        </authorList>
    </citation>
    <scope>IDENTIFICATION</scope>
    <source>
        <strain evidence="6">Punador</strain>
    </source>
</reference>
<dbReference type="CTD" id="41627"/>
<dbReference type="EMBL" id="GAKP01018981">
    <property type="protein sequence ID" value="JAC39971.1"/>
    <property type="molecule type" value="Transcribed_RNA"/>
</dbReference>
<reference evidence="4" key="1">
    <citation type="journal article" date="2014" name="BMC Genomics">
        <title>Characterizing the developmental transcriptome of the oriental fruit fly, Bactrocera dorsalis (Diptera: Tephritidae) through comparative genomic analysis with Drosophila melanogaster utilizing modENCODE datasets.</title>
        <authorList>
            <person name="Geib S.M."/>
            <person name="Calla B."/>
            <person name="Hall B."/>
            <person name="Hou S."/>
            <person name="Manoukis N.C."/>
        </authorList>
    </citation>
    <scope>NUCLEOTIDE SEQUENCE</scope>
    <source>
        <strain evidence="4">Punador</strain>
    </source>
</reference>
<dbReference type="GO" id="GO:0005634">
    <property type="term" value="C:nucleus"/>
    <property type="evidence" value="ECO:0007669"/>
    <property type="project" value="UniProtKB-SubCell"/>
</dbReference>
<evidence type="ECO:0000259" key="3">
    <source>
        <dbReference type="PROSITE" id="PS51031"/>
    </source>
</evidence>
<evidence type="ECO:0000313" key="6">
    <source>
        <dbReference type="RefSeq" id="XP_011205300.1"/>
    </source>
</evidence>
<dbReference type="KEGG" id="bdr:105227581"/>
<dbReference type="Proteomes" id="UP001652620">
    <property type="component" value="Unplaced"/>
</dbReference>